<feature type="region of interest" description="Disordered" evidence="7">
    <location>
        <begin position="267"/>
        <end position="290"/>
    </location>
</feature>
<evidence type="ECO:0000256" key="5">
    <source>
        <dbReference type="ARBA" id="ARBA00023179"/>
    </source>
</evidence>
<feature type="compositionally biased region" description="Basic residues" evidence="7">
    <location>
        <begin position="281"/>
        <end position="290"/>
    </location>
</feature>
<keyword evidence="9" id="KW-1185">Reference proteome</keyword>
<name>A0A8D2N7K2_ZONAL</name>
<dbReference type="GO" id="GO:0031013">
    <property type="term" value="F:troponin I binding"/>
    <property type="evidence" value="ECO:0007669"/>
    <property type="project" value="TreeGrafter"/>
</dbReference>
<reference evidence="8" key="1">
    <citation type="submission" date="2025-08" db="UniProtKB">
        <authorList>
            <consortium name="Ensembl"/>
        </authorList>
    </citation>
    <scope>IDENTIFICATION</scope>
</reference>
<sequence length="290" mass="32829">MLLCSLCRPCTGQEEQVEEVEEETTEAKAEGEWGPCQELHGLAGPCSFPPLGVLPSLCSPSVPGSCWSPGCLCLLQDIHRKRMEKDLNELQALIEAHFESRKKEEEELLSLKDRIVRVQPSPLWLLPPGPEERARKEEEEARKRAEEEARKKKAFSNMLHFGGYMQKSEKKGGKKQTEREKKKKILSERRKPLNIDHLSEDKLRDKAKELWQNIHDLEAEKFDLQEKFKRQKYEVSPRASVICPPSVFLTGPCAPLPGDELGCASDLPAPGDVHGTTTGQIHHRPGRMEP</sequence>
<dbReference type="Gene3D" id="1.20.5.350">
    <property type="match status" value="1"/>
</dbReference>
<dbReference type="GO" id="GO:0005861">
    <property type="term" value="C:troponin complex"/>
    <property type="evidence" value="ECO:0007669"/>
    <property type="project" value="InterPro"/>
</dbReference>
<dbReference type="GO" id="GO:0030172">
    <property type="term" value="F:troponin C binding"/>
    <property type="evidence" value="ECO:0007669"/>
    <property type="project" value="TreeGrafter"/>
</dbReference>
<dbReference type="GO" id="GO:0060048">
    <property type="term" value="P:cardiac muscle contraction"/>
    <property type="evidence" value="ECO:0007669"/>
    <property type="project" value="TreeGrafter"/>
</dbReference>
<feature type="region of interest" description="Disordered" evidence="7">
    <location>
        <begin position="166"/>
        <end position="193"/>
    </location>
</feature>
<dbReference type="InterPro" id="IPR038077">
    <property type="entry name" value="Troponin_sf"/>
</dbReference>
<evidence type="ECO:0000313" key="8">
    <source>
        <dbReference type="Ensembl" id="ENSZALP00000018753.1"/>
    </source>
</evidence>
<comment type="function">
    <text evidence="1">Troponin T is the tropomyosin-binding subunit of troponin, the thin filament regulatory complex which confers calcium-sensitivity to striated muscle actomyosin ATPase activity.</text>
</comment>
<dbReference type="SUPFAM" id="SSF90250">
    <property type="entry name" value="Troponin coil-coiled subunits"/>
    <property type="match status" value="1"/>
</dbReference>
<dbReference type="Ensembl" id="ENSZALT00000024779.1">
    <property type="protein sequence ID" value="ENSZALP00000018753.1"/>
    <property type="gene ID" value="ENSZALG00000014978.1"/>
</dbReference>
<organism evidence="8 9">
    <name type="scientific">Zonotrichia albicollis</name>
    <name type="common">White-throated sparrow</name>
    <name type="synonym">Fringilla albicollis</name>
    <dbReference type="NCBI Taxonomy" id="44394"/>
    <lineage>
        <taxon>Eukaryota</taxon>
        <taxon>Metazoa</taxon>
        <taxon>Chordata</taxon>
        <taxon>Craniata</taxon>
        <taxon>Vertebrata</taxon>
        <taxon>Euteleostomi</taxon>
        <taxon>Archelosauria</taxon>
        <taxon>Archosauria</taxon>
        <taxon>Dinosauria</taxon>
        <taxon>Saurischia</taxon>
        <taxon>Theropoda</taxon>
        <taxon>Coelurosauria</taxon>
        <taxon>Aves</taxon>
        <taxon>Neognathae</taxon>
        <taxon>Neoaves</taxon>
        <taxon>Telluraves</taxon>
        <taxon>Australaves</taxon>
        <taxon>Passeriformes</taxon>
        <taxon>Passerellidae</taxon>
        <taxon>Zonotrichia</taxon>
    </lineage>
</organism>
<dbReference type="GO" id="GO:0005523">
    <property type="term" value="F:tropomyosin binding"/>
    <property type="evidence" value="ECO:0007669"/>
    <property type="project" value="TreeGrafter"/>
</dbReference>
<protein>
    <recommendedName>
        <fullName evidence="10">Troponin T2, cardiac type</fullName>
    </recommendedName>
</protein>
<keyword evidence="5" id="KW-0514">Muscle protein</keyword>
<dbReference type="PANTHER" id="PTHR11521">
    <property type="entry name" value="TROPONIN T"/>
    <property type="match status" value="1"/>
</dbReference>
<reference evidence="8" key="2">
    <citation type="submission" date="2025-09" db="UniProtKB">
        <authorList>
            <consortium name="Ensembl"/>
        </authorList>
    </citation>
    <scope>IDENTIFICATION</scope>
</reference>
<keyword evidence="3" id="KW-0597">Phosphoprotein</keyword>
<dbReference type="FunFam" id="1.20.5.350:FF:000001">
    <property type="entry name" value="Troponin T, fast skeletal muscle"/>
    <property type="match status" value="1"/>
</dbReference>
<dbReference type="GO" id="GO:0045214">
    <property type="term" value="P:sarcomere organization"/>
    <property type="evidence" value="ECO:0007669"/>
    <property type="project" value="TreeGrafter"/>
</dbReference>
<accession>A0A8D2N7K2</accession>
<comment type="similarity">
    <text evidence="2">Belongs to the troponin T family.</text>
</comment>
<keyword evidence="6" id="KW-0175">Coiled coil</keyword>
<feature type="compositionally biased region" description="Basic and acidic residues" evidence="7">
    <location>
        <begin position="130"/>
        <end position="149"/>
    </location>
</feature>
<dbReference type="Pfam" id="PF00992">
    <property type="entry name" value="Troponin"/>
    <property type="match status" value="2"/>
</dbReference>
<evidence type="ECO:0000256" key="7">
    <source>
        <dbReference type="SAM" id="MobiDB-lite"/>
    </source>
</evidence>
<feature type="compositionally biased region" description="Basic and acidic residues" evidence="7">
    <location>
        <begin position="167"/>
        <end position="193"/>
    </location>
</feature>
<dbReference type="AlphaFoldDB" id="A0A8D2N7K2"/>
<evidence type="ECO:0000256" key="6">
    <source>
        <dbReference type="SAM" id="Coils"/>
    </source>
</evidence>
<evidence type="ECO:0000313" key="9">
    <source>
        <dbReference type="Proteomes" id="UP000694413"/>
    </source>
</evidence>
<feature type="region of interest" description="Disordered" evidence="7">
    <location>
        <begin position="126"/>
        <end position="149"/>
    </location>
</feature>
<evidence type="ECO:0000256" key="4">
    <source>
        <dbReference type="ARBA" id="ARBA00022990"/>
    </source>
</evidence>
<evidence type="ECO:0000256" key="1">
    <source>
        <dbReference type="ARBA" id="ARBA00003363"/>
    </source>
</evidence>
<dbReference type="InterPro" id="IPR001978">
    <property type="entry name" value="Troponin"/>
</dbReference>
<dbReference type="Proteomes" id="UP000694413">
    <property type="component" value="Unassembled WGS sequence"/>
</dbReference>
<evidence type="ECO:0000256" key="2">
    <source>
        <dbReference type="ARBA" id="ARBA00008330"/>
    </source>
</evidence>
<keyword evidence="4" id="KW-0007">Acetylation</keyword>
<evidence type="ECO:0000256" key="3">
    <source>
        <dbReference type="ARBA" id="ARBA00022553"/>
    </source>
</evidence>
<dbReference type="InterPro" id="IPR027707">
    <property type="entry name" value="TNNT"/>
</dbReference>
<proteinExistence type="inferred from homology"/>
<dbReference type="GO" id="GO:0006937">
    <property type="term" value="P:regulation of muscle contraction"/>
    <property type="evidence" value="ECO:0007669"/>
    <property type="project" value="InterPro"/>
</dbReference>
<evidence type="ECO:0008006" key="10">
    <source>
        <dbReference type="Google" id="ProtNLM"/>
    </source>
</evidence>
<feature type="coiled-coil region" evidence="6">
    <location>
        <begin position="200"/>
        <end position="234"/>
    </location>
</feature>
<dbReference type="PANTHER" id="PTHR11521:SF5">
    <property type="entry name" value="TROPONIN T, CARDIAC MUSCLE"/>
    <property type="match status" value="1"/>
</dbReference>